<organism evidence="1 2">
    <name type="scientific">Trifolium medium</name>
    <dbReference type="NCBI Taxonomy" id="97028"/>
    <lineage>
        <taxon>Eukaryota</taxon>
        <taxon>Viridiplantae</taxon>
        <taxon>Streptophyta</taxon>
        <taxon>Embryophyta</taxon>
        <taxon>Tracheophyta</taxon>
        <taxon>Spermatophyta</taxon>
        <taxon>Magnoliopsida</taxon>
        <taxon>eudicotyledons</taxon>
        <taxon>Gunneridae</taxon>
        <taxon>Pentapetalae</taxon>
        <taxon>rosids</taxon>
        <taxon>fabids</taxon>
        <taxon>Fabales</taxon>
        <taxon>Fabaceae</taxon>
        <taxon>Papilionoideae</taxon>
        <taxon>50 kb inversion clade</taxon>
        <taxon>NPAAA clade</taxon>
        <taxon>Hologalegina</taxon>
        <taxon>IRL clade</taxon>
        <taxon>Trifolieae</taxon>
        <taxon>Trifolium</taxon>
    </lineage>
</organism>
<sequence length="58" mass="6804">MWSLWLARNSLIFEGHKLKVCDIVDAIKQRSLQWFIASRYGGVCLGYEWEKFPLACLL</sequence>
<proteinExistence type="predicted"/>
<comment type="caution">
    <text evidence="1">The sequence shown here is derived from an EMBL/GenBank/DDBJ whole genome shotgun (WGS) entry which is preliminary data.</text>
</comment>
<evidence type="ECO:0000313" key="1">
    <source>
        <dbReference type="EMBL" id="MCI41265.1"/>
    </source>
</evidence>
<name>A0A392S069_9FABA</name>
<protein>
    <submittedName>
        <fullName evidence="1">Uncharacterized protein</fullName>
    </submittedName>
</protein>
<dbReference type="EMBL" id="LXQA010289990">
    <property type="protein sequence ID" value="MCI41265.1"/>
    <property type="molecule type" value="Genomic_DNA"/>
</dbReference>
<accession>A0A392S069</accession>
<reference evidence="1 2" key="1">
    <citation type="journal article" date="2018" name="Front. Plant Sci.">
        <title>Red Clover (Trifolium pratense) and Zigzag Clover (T. medium) - A Picture of Genomic Similarities and Differences.</title>
        <authorList>
            <person name="Dluhosova J."/>
            <person name="Istvanek J."/>
            <person name="Nedelnik J."/>
            <person name="Repkova J."/>
        </authorList>
    </citation>
    <scope>NUCLEOTIDE SEQUENCE [LARGE SCALE GENOMIC DNA]</scope>
    <source>
        <strain evidence="2">cv. 10/8</strain>
        <tissue evidence="1">Leaf</tissue>
    </source>
</reference>
<keyword evidence="2" id="KW-1185">Reference proteome</keyword>
<feature type="non-terminal residue" evidence="1">
    <location>
        <position position="58"/>
    </location>
</feature>
<dbReference type="AlphaFoldDB" id="A0A392S069"/>
<evidence type="ECO:0000313" key="2">
    <source>
        <dbReference type="Proteomes" id="UP000265520"/>
    </source>
</evidence>
<dbReference type="Proteomes" id="UP000265520">
    <property type="component" value="Unassembled WGS sequence"/>
</dbReference>